<organism evidence="2 3">
    <name type="scientific">Ancylobacter pratisalsi</name>
    <dbReference type="NCBI Taxonomy" id="1745854"/>
    <lineage>
        <taxon>Bacteria</taxon>
        <taxon>Pseudomonadati</taxon>
        <taxon>Pseudomonadota</taxon>
        <taxon>Alphaproteobacteria</taxon>
        <taxon>Hyphomicrobiales</taxon>
        <taxon>Xanthobacteraceae</taxon>
        <taxon>Ancylobacter</taxon>
    </lineage>
</organism>
<feature type="domain" description="TIR" evidence="1">
    <location>
        <begin position="3"/>
        <end position="110"/>
    </location>
</feature>
<proteinExistence type="predicted"/>
<reference evidence="2 3" key="1">
    <citation type="submission" date="2020-02" db="EMBL/GenBank/DDBJ databases">
        <authorList>
            <person name="Li G."/>
        </authorList>
    </citation>
    <scope>NUCLEOTIDE SEQUENCE [LARGE SCALE GENOMIC DNA]</scope>
    <source>
        <strain evidence="2 3">DSM 102029</strain>
    </source>
</reference>
<protein>
    <submittedName>
        <fullName evidence="2">Toll/interleukin-1 receptor domain-containing protein</fullName>
    </submittedName>
</protein>
<dbReference type="EMBL" id="CP048630">
    <property type="protein sequence ID" value="QIB34612.1"/>
    <property type="molecule type" value="Genomic_DNA"/>
</dbReference>
<dbReference type="AlphaFoldDB" id="A0A6P1YNH6"/>
<accession>A0A6P1YNH6</accession>
<dbReference type="InterPro" id="IPR035897">
    <property type="entry name" value="Toll_tir_struct_dom_sf"/>
</dbReference>
<dbReference type="RefSeq" id="WP_163075755.1">
    <property type="nucleotide sequence ID" value="NZ_CP048630.1"/>
</dbReference>
<dbReference type="Gene3D" id="3.40.50.10140">
    <property type="entry name" value="Toll/interleukin-1 receptor homology (TIR) domain"/>
    <property type="match status" value="1"/>
</dbReference>
<dbReference type="Proteomes" id="UP000464751">
    <property type="component" value="Chromosome"/>
</dbReference>
<keyword evidence="3" id="KW-1185">Reference proteome</keyword>
<keyword evidence="2" id="KW-0675">Receptor</keyword>
<evidence type="ECO:0000259" key="1">
    <source>
        <dbReference type="Pfam" id="PF13676"/>
    </source>
</evidence>
<evidence type="ECO:0000313" key="3">
    <source>
        <dbReference type="Proteomes" id="UP000464751"/>
    </source>
</evidence>
<dbReference type="InterPro" id="IPR000157">
    <property type="entry name" value="TIR_dom"/>
</dbReference>
<dbReference type="GO" id="GO:0007165">
    <property type="term" value="P:signal transduction"/>
    <property type="evidence" value="ECO:0007669"/>
    <property type="project" value="InterPro"/>
</dbReference>
<name>A0A6P1YNH6_9HYPH</name>
<dbReference type="Pfam" id="PF13676">
    <property type="entry name" value="TIR_2"/>
    <property type="match status" value="1"/>
</dbReference>
<evidence type="ECO:0000313" key="2">
    <source>
        <dbReference type="EMBL" id="QIB34612.1"/>
    </source>
</evidence>
<dbReference type="SUPFAM" id="SSF52200">
    <property type="entry name" value="Toll/Interleukin receptor TIR domain"/>
    <property type="match status" value="1"/>
</dbReference>
<dbReference type="KEGG" id="apra:G3A50_13475"/>
<sequence length="330" mass="37732">MKIFISWSGERSEALAKALREWFPLVLHFVEPWLSQSDIQAGERWSVEIAKELEVCNFGVICITRENLSSPWILFEAGALAKSMQDGRVIPLLLDLDFKEVSGPLAQFQAKKSDSAGVKELVVSLNKAAQNPVPDAQLEKLFSALWTDLEKHISSIPKGTAAAKHNRPQGEILEELVSSVRTVEMRVRDAMDDDPLIRKRRRMRFHPDMMQMMMHRVAEGPRDPVQILFVAGLLRDDAPWLYELALEAYRSVRAGRKQEGQKALRRFRDALELLQRGPFFDELGFDKMALKMIRSDFFEMFEFMDFDEIEEGAENSGGRGKRLPPENKIP</sequence>
<gene>
    <name evidence="2" type="ORF">G3A50_13475</name>
</gene>